<dbReference type="InterPro" id="IPR010104">
    <property type="entry name" value="TonB_rcpt_bac"/>
</dbReference>
<dbReference type="RefSeq" id="WP_311193280.1">
    <property type="nucleotide sequence ID" value="NZ_CP115541.1"/>
</dbReference>
<evidence type="ECO:0000259" key="13">
    <source>
        <dbReference type="Pfam" id="PF07715"/>
    </source>
</evidence>
<evidence type="ECO:0000256" key="2">
    <source>
        <dbReference type="ARBA" id="ARBA00022448"/>
    </source>
</evidence>
<dbReference type="InterPro" id="IPR037066">
    <property type="entry name" value="Plug_dom_sf"/>
</dbReference>
<evidence type="ECO:0000256" key="8">
    <source>
        <dbReference type="PROSITE-ProRule" id="PRU01360"/>
    </source>
</evidence>
<keyword evidence="15" id="KW-1185">Reference proteome</keyword>
<proteinExistence type="inferred from homology"/>
<keyword evidence="2 8" id="KW-0813">Transport</keyword>
<evidence type="ECO:0000256" key="9">
    <source>
        <dbReference type="RuleBase" id="RU003357"/>
    </source>
</evidence>
<dbReference type="Gene3D" id="2.40.170.20">
    <property type="entry name" value="TonB-dependent receptor, beta-barrel domain"/>
    <property type="match status" value="1"/>
</dbReference>
<feature type="domain" description="TonB-dependent receptor plug" evidence="13">
    <location>
        <begin position="85"/>
        <end position="192"/>
    </location>
</feature>
<keyword evidence="11" id="KW-0732">Signal</keyword>
<comment type="similarity">
    <text evidence="8 9">Belongs to the TonB-dependent receptor family.</text>
</comment>
<evidence type="ECO:0000313" key="14">
    <source>
        <dbReference type="EMBL" id="WNH54168.1"/>
    </source>
</evidence>
<dbReference type="InterPro" id="IPR000531">
    <property type="entry name" value="Beta-barrel_TonB"/>
</dbReference>
<keyword evidence="4 8" id="KW-0812">Transmembrane</keyword>
<dbReference type="SUPFAM" id="SSF56935">
    <property type="entry name" value="Porins"/>
    <property type="match status" value="1"/>
</dbReference>
<dbReference type="InterPro" id="IPR039426">
    <property type="entry name" value="TonB-dep_rcpt-like"/>
</dbReference>
<keyword evidence="3 8" id="KW-1134">Transmembrane beta strand</keyword>
<keyword evidence="5 9" id="KW-0798">TonB box</keyword>
<dbReference type="Proteomes" id="UP001302072">
    <property type="component" value="Chromosome"/>
</dbReference>
<keyword evidence="6 8" id="KW-0472">Membrane</keyword>
<evidence type="ECO:0000256" key="5">
    <source>
        <dbReference type="ARBA" id="ARBA00023077"/>
    </source>
</evidence>
<keyword evidence="7 8" id="KW-0998">Cell outer membrane</keyword>
<evidence type="ECO:0000256" key="11">
    <source>
        <dbReference type="SAM" id="SignalP"/>
    </source>
</evidence>
<dbReference type="Pfam" id="PF00593">
    <property type="entry name" value="TonB_dep_Rec_b-barrel"/>
    <property type="match status" value="1"/>
</dbReference>
<reference evidence="14 15" key="1">
    <citation type="submission" date="2022-12" db="EMBL/GenBank/DDBJ databases">
        <title>Two new species, Stenotrophomonas aracearum and Stenotrophomonas oahuensis, isolated from Anthurium (Araceae family) in Hawaii.</title>
        <authorList>
            <person name="Chunag S.C."/>
            <person name="Dobhal S."/>
            <person name="Alvarez A."/>
            <person name="Arif M."/>
        </authorList>
    </citation>
    <scope>NUCLEOTIDE SEQUENCE [LARGE SCALE GENOMIC DNA]</scope>
    <source>
        <strain evidence="14 15">A5586</strain>
    </source>
</reference>
<sequence>MSSYRPSSFPSAHTAHFKSRSAAPATRTGLAIALLLAMSQLHAAPLDDVADTAAARPGAAADATTLDALQVTANAGVTATAVDAKRRSSVLVDSIDQESIQVTSQENSIAQRLVVAPGVSLMRDEDQPRYVTVRGIAANLNSTTLDGITMASVGDEGGGERKINLQLIPNDIAARIDIFKTFSAEQNPDSIGAGINLVSGSAFDKPRNSLHLDASVNYHALSNDDGRNSMSQATDRWGSGLSGSYSTTFGSSDQFGITLSARNQDFQTSQNKLFQSSQQFFDNQGNYISGPLENLGWNGMSAPNNFAYYADNRWIRTYGGSAKLEWMPSDSPFRASVLMYNYGMEERRTENGYEFITQRNVTDQTPVSGTKGIDSLNVIFENKVWARNNRGVLGGIEWEQDNQWLALRGGYTRDRINAHGRSTRLTAKPVGQSLTYASPGVAEIYNITGLSDPGIIDSARYDLNSANESQTYGTAEVRDVRLDHRWNVGPDARGFGIASGLEYKRLEVDSDITRRNNVAGGDFSDYLYQPGFRYPKSQYALPFFDYHAFMANGGWDALPVDQTGSTYSSLASDFRYLETVKNAYVSFHYSTDFLEAVAGVRYDDTTFTAHTPAITAGVVTGTGRKGGGYDNLLPSLNLTAHLTDEMNLRFSASKSIGRPIPSNIAQAEVVNCDGDSGDCTISRGNPDLKPQRSTNFDLSLEKYFNDGRGYASLAVFHKDITDNIAGITTEFTDDQGRVTSINTPQNLEDSSVRGVELSLINRDMILGDHRFDVLFNAAQMDGEMVYRYTGGERTIHQLASQPKTIANLGITWHMPWLNTSLTVSENYTGKHIFTIGANSWGDRGFRSRYVTDVSLKTRINDRWSVGLTAANLFGEDQYQTVGDNFEYMRNLNNYGPTYALHVSYDLNP</sequence>
<dbReference type="EMBL" id="CP115541">
    <property type="protein sequence ID" value="WNH54168.1"/>
    <property type="molecule type" value="Genomic_DNA"/>
</dbReference>
<gene>
    <name evidence="14" type="ORF">PDM29_07805</name>
</gene>
<name>A0ABY9YTY4_9GAMM</name>
<evidence type="ECO:0000256" key="7">
    <source>
        <dbReference type="ARBA" id="ARBA00023237"/>
    </source>
</evidence>
<evidence type="ECO:0000256" key="4">
    <source>
        <dbReference type="ARBA" id="ARBA00022692"/>
    </source>
</evidence>
<dbReference type="PANTHER" id="PTHR40980">
    <property type="entry name" value="PLUG DOMAIN-CONTAINING PROTEIN"/>
    <property type="match status" value="1"/>
</dbReference>
<evidence type="ECO:0000256" key="3">
    <source>
        <dbReference type="ARBA" id="ARBA00022452"/>
    </source>
</evidence>
<organism evidence="14 15">
    <name type="scientific">Stenotrophomonas oahuensis</name>
    <dbReference type="NCBI Taxonomy" id="3003271"/>
    <lineage>
        <taxon>Bacteria</taxon>
        <taxon>Pseudomonadati</taxon>
        <taxon>Pseudomonadota</taxon>
        <taxon>Gammaproteobacteria</taxon>
        <taxon>Lysobacterales</taxon>
        <taxon>Lysobacteraceae</taxon>
        <taxon>Stenotrophomonas</taxon>
    </lineage>
</organism>
<keyword evidence="14" id="KW-0675">Receptor</keyword>
<evidence type="ECO:0000259" key="12">
    <source>
        <dbReference type="Pfam" id="PF00593"/>
    </source>
</evidence>
<evidence type="ECO:0000256" key="10">
    <source>
        <dbReference type="SAM" id="MobiDB-lite"/>
    </source>
</evidence>
<dbReference type="PROSITE" id="PS52016">
    <property type="entry name" value="TONB_DEPENDENT_REC_3"/>
    <property type="match status" value="1"/>
</dbReference>
<protein>
    <submittedName>
        <fullName evidence="14">TonB-dependent receptor</fullName>
    </submittedName>
</protein>
<dbReference type="InterPro" id="IPR036942">
    <property type="entry name" value="Beta-barrel_TonB_sf"/>
</dbReference>
<evidence type="ECO:0000256" key="6">
    <source>
        <dbReference type="ARBA" id="ARBA00023136"/>
    </source>
</evidence>
<feature type="domain" description="TonB-dependent receptor-like beta-barrel" evidence="12">
    <location>
        <begin position="458"/>
        <end position="872"/>
    </location>
</feature>
<comment type="subcellular location">
    <subcellularLocation>
        <location evidence="1 8">Cell outer membrane</location>
        <topology evidence="1 8">Multi-pass membrane protein</topology>
    </subcellularLocation>
</comment>
<evidence type="ECO:0000256" key="1">
    <source>
        <dbReference type="ARBA" id="ARBA00004571"/>
    </source>
</evidence>
<accession>A0ABY9YTY4</accession>
<evidence type="ECO:0000313" key="15">
    <source>
        <dbReference type="Proteomes" id="UP001302072"/>
    </source>
</evidence>
<dbReference type="Pfam" id="PF07715">
    <property type="entry name" value="Plug"/>
    <property type="match status" value="1"/>
</dbReference>
<dbReference type="PANTHER" id="PTHR40980:SF4">
    <property type="entry name" value="TONB-DEPENDENT RECEPTOR-LIKE BETA-BARREL DOMAIN-CONTAINING PROTEIN"/>
    <property type="match status" value="1"/>
</dbReference>
<feature type="chain" id="PRO_5046881451" evidence="11">
    <location>
        <begin position="44"/>
        <end position="908"/>
    </location>
</feature>
<feature type="region of interest" description="Disordered" evidence="10">
    <location>
        <begin position="1"/>
        <end position="20"/>
    </location>
</feature>
<feature type="compositionally biased region" description="Polar residues" evidence="10">
    <location>
        <begin position="1"/>
        <end position="11"/>
    </location>
</feature>
<dbReference type="NCBIfam" id="TIGR01782">
    <property type="entry name" value="TonB-Xanth-Caul"/>
    <property type="match status" value="1"/>
</dbReference>
<dbReference type="InterPro" id="IPR012910">
    <property type="entry name" value="Plug_dom"/>
</dbReference>
<feature type="signal peptide" evidence="11">
    <location>
        <begin position="1"/>
        <end position="43"/>
    </location>
</feature>
<dbReference type="Gene3D" id="2.170.130.10">
    <property type="entry name" value="TonB-dependent receptor, plug domain"/>
    <property type="match status" value="1"/>
</dbReference>